<evidence type="ECO:0000313" key="3">
    <source>
        <dbReference type="Proteomes" id="UP000807306"/>
    </source>
</evidence>
<feature type="domain" description="C2H2-type" evidence="1">
    <location>
        <begin position="9"/>
        <end position="30"/>
    </location>
</feature>
<dbReference type="PROSITE" id="PS00028">
    <property type="entry name" value="ZINC_FINGER_C2H2_1"/>
    <property type="match status" value="1"/>
</dbReference>
<dbReference type="InterPro" id="IPR041078">
    <property type="entry name" value="Plavaka"/>
</dbReference>
<dbReference type="InterPro" id="IPR013087">
    <property type="entry name" value="Znf_C2H2_type"/>
</dbReference>
<proteinExistence type="predicted"/>
<organism evidence="2 3">
    <name type="scientific">Crepidotus variabilis</name>
    <dbReference type="NCBI Taxonomy" id="179855"/>
    <lineage>
        <taxon>Eukaryota</taxon>
        <taxon>Fungi</taxon>
        <taxon>Dikarya</taxon>
        <taxon>Basidiomycota</taxon>
        <taxon>Agaricomycotina</taxon>
        <taxon>Agaricomycetes</taxon>
        <taxon>Agaricomycetidae</taxon>
        <taxon>Agaricales</taxon>
        <taxon>Agaricineae</taxon>
        <taxon>Crepidotaceae</taxon>
        <taxon>Crepidotus</taxon>
    </lineage>
</organism>
<protein>
    <recommendedName>
        <fullName evidence="1">C2H2-type domain-containing protein</fullName>
    </recommendedName>
</protein>
<comment type="caution">
    <text evidence="2">The sequence shown here is derived from an EMBL/GenBank/DDBJ whole genome shotgun (WGS) entry which is preliminary data.</text>
</comment>
<dbReference type="Pfam" id="PF18759">
    <property type="entry name" value="Plavaka"/>
    <property type="match status" value="1"/>
</dbReference>
<gene>
    <name evidence="2" type="ORF">CPB83DRAFT_870278</name>
</gene>
<dbReference type="AlphaFoldDB" id="A0A9P6ED64"/>
<reference evidence="2" key="1">
    <citation type="submission" date="2020-11" db="EMBL/GenBank/DDBJ databases">
        <authorList>
            <consortium name="DOE Joint Genome Institute"/>
            <person name="Ahrendt S."/>
            <person name="Riley R."/>
            <person name="Andreopoulos W."/>
            <person name="Labutti K."/>
            <person name="Pangilinan J."/>
            <person name="Ruiz-Duenas F.J."/>
            <person name="Barrasa J.M."/>
            <person name="Sanchez-Garcia M."/>
            <person name="Camarero S."/>
            <person name="Miyauchi S."/>
            <person name="Serrano A."/>
            <person name="Linde D."/>
            <person name="Babiker R."/>
            <person name="Drula E."/>
            <person name="Ayuso-Fernandez I."/>
            <person name="Pacheco R."/>
            <person name="Padilla G."/>
            <person name="Ferreira P."/>
            <person name="Barriuso J."/>
            <person name="Kellner H."/>
            <person name="Castanera R."/>
            <person name="Alfaro M."/>
            <person name="Ramirez L."/>
            <person name="Pisabarro A.G."/>
            <person name="Kuo A."/>
            <person name="Tritt A."/>
            <person name="Lipzen A."/>
            <person name="He G."/>
            <person name="Yan M."/>
            <person name="Ng V."/>
            <person name="Cullen D."/>
            <person name="Martin F."/>
            <person name="Rosso M.-N."/>
            <person name="Henrissat B."/>
            <person name="Hibbett D."/>
            <person name="Martinez A.T."/>
            <person name="Grigoriev I.V."/>
        </authorList>
    </citation>
    <scope>NUCLEOTIDE SEQUENCE</scope>
    <source>
        <strain evidence="2">CBS 506.95</strain>
    </source>
</reference>
<dbReference type="Proteomes" id="UP000807306">
    <property type="component" value="Unassembled WGS sequence"/>
</dbReference>
<keyword evidence="3" id="KW-1185">Reference proteome</keyword>
<dbReference type="EMBL" id="MU157867">
    <property type="protein sequence ID" value="KAF9526782.1"/>
    <property type="molecule type" value="Genomic_DNA"/>
</dbReference>
<dbReference type="OrthoDB" id="3199698at2759"/>
<evidence type="ECO:0000313" key="2">
    <source>
        <dbReference type="EMBL" id="KAF9526782.1"/>
    </source>
</evidence>
<accession>A0A9P6ED64</accession>
<sequence>MPTSSNLNCPICCHLFRSTSGLSCHILSIHLSITEEKSGYFLKELYNTIDAIQDGDNPWVTYILRYNGSRPTGIAPQWIDTNYELNLQDILCLVEDMLANPEFHGQFDTTPFREYEKDGQRAWSNFMSGNWSFDEADEIVKDPVNQGAINKTTVSAGTGHQEYHPAYFSIGNISNTACRAHSIGVLPIVFLPIAKASKKQRKTEAFKTFQHQLYHACLEIIFSPLKPYMNLPKVMKCPDGHYRRVTFSLGPYIADYPEQVWLTGIVQNWCLNTHDCSRCDAKPGNLDDPGAHSQSHEKTDFFINNFDPGILWDEYGICNNVVPFTHSFPRADIHKLLAPDILHQLIKGVFKDHLVKWIQEYLKKTFAVPSYPGLRRFSDGRNFNQWTGDDSKALMKVYLSAVAGYLPSAMVRCLAAFIDACYIARRNIITALALEHFWECIEQFHELRAIFIETVVCVHTSLPRQHALSHYYRLIQLFGSPNGLCSSITESKHIKAVKEPWRRSSCFKALVQMLQSILRMEKMAALRRQLAQEGKLDGSLTAHFTASQTANNDSDSDGPIHVHHSATATFYSPGELCGVGGLHREHIRSSPSFQGAPRCDTVFVELDGTQPGIFGMVVADDPDGDTRMWTVINVDSIVRGAYLLPNFGAERVPERFKFYEALDCYKLFFINHLVDHHSHKLITG</sequence>
<evidence type="ECO:0000259" key="1">
    <source>
        <dbReference type="PROSITE" id="PS00028"/>
    </source>
</evidence>
<name>A0A9P6ED64_9AGAR</name>